<sequence length="105" mass="12210">MRPWNDYPPDGEVVYTARLEPMDIHYVCCLTEALEGVAVVRTKDEKLGIVQFWVPTALQNEFEEFLQALAREIPIVVAPPRPHRDEDFCDFQTNSDAEQLRKRHP</sequence>
<organism evidence="1 2">
    <name type="scientific">Sumerlaea chitinivorans</name>
    <dbReference type="NCBI Taxonomy" id="2250252"/>
    <lineage>
        <taxon>Bacteria</taxon>
        <taxon>Candidatus Sumerlaeota</taxon>
        <taxon>Candidatus Sumerlaeia</taxon>
        <taxon>Candidatus Sumerlaeales</taxon>
        <taxon>Candidatus Sumerlaeaceae</taxon>
        <taxon>Candidatus Sumerlaea</taxon>
    </lineage>
</organism>
<evidence type="ECO:0000313" key="2">
    <source>
        <dbReference type="Proteomes" id="UP000262583"/>
    </source>
</evidence>
<gene>
    <name evidence="1" type="ORF">BRCON_2507</name>
</gene>
<dbReference type="AlphaFoldDB" id="A0A2Z4Y7N4"/>
<dbReference type="Proteomes" id="UP000262583">
    <property type="component" value="Chromosome"/>
</dbReference>
<evidence type="ECO:0000313" key="1">
    <source>
        <dbReference type="EMBL" id="AXA37264.1"/>
    </source>
</evidence>
<accession>A0A2Z4Y7N4</accession>
<protein>
    <recommendedName>
        <fullName evidence="3">DUF4911 domain-containing protein</fullName>
    </recommendedName>
</protein>
<name>A0A2Z4Y7N4_SUMC1</name>
<dbReference type="EMBL" id="CP030759">
    <property type="protein sequence ID" value="AXA37264.1"/>
    <property type="molecule type" value="Genomic_DNA"/>
</dbReference>
<dbReference type="Pfam" id="PF16256">
    <property type="entry name" value="DUF4911"/>
    <property type="match status" value="1"/>
</dbReference>
<proteinExistence type="predicted"/>
<evidence type="ECO:0008006" key="3">
    <source>
        <dbReference type="Google" id="ProtNLM"/>
    </source>
</evidence>
<dbReference type="InterPro" id="IPR032587">
    <property type="entry name" value="DUF4911"/>
</dbReference>
<reference evidence="1 2" key="1">
    <citation type="submission" date="2018-05" db="EMBL/GenBank/DDBJ databases">
        <title>A metagenomic window into the 2 km-deep terrestrial subsurface aquifer revealed taxonomically and functionally diverse microbial community comprising novel uncultured bacterial lineages.</title>
        <authorList>
            <person name="Kadnikov V.V."/>
            <person name="Mardanov A.V."/>
            <person name="Beletsky A.V."/>
            <person name="Banks D."/>
            <person name="Pimenov N.V."/>
            <person name="Frank Y.A."/>
            <person name="Karnachuk O.V."/>
            <person name="Ravin N.V."/>
        </authorList>
    </citation>
    <scope>NUCLEOTIDE SEQUENCE [LARGE SCALE GENOMIC DNA]</scope>
    <source>
        <strain evidence="1">BY</strain>
    </source>
</reference>
<dbReference type="KEGG" id="schv:BRCON_2507"/>